<sequence length="848" mass="93198">MLPNFTPSTFEFHAVTVTHPIQLTIVVLYRPPGALGDFLEELDHLLTHIPETGPPAVLLGDFNLQTGKIDELTSLLSTFAFSLSPSPPTHKAGNVLDLIFSRNCATSNLSVNLLHTSDHFFISFSLPLSKHNKQISSHPALVLRNLRSLSPSTFASSVLSALPSSDSFQLLPPNSAAETLLSTLSSSLDSLCPLTSRQARQSPPAPWLNDALRANRTILRAAERKWWKSKHRDDLLTYQALLSSFSSSISQAKSTFFQDKIQSSYSNPKKLFSIFSTLLDPPKAPSPSSLLSSDFVNHFEKKVDDIRSSFSDSPLLTAGSPEPPSTGTLTSFSPLSPSEVLTLITSARPTTCPLDPIPSNLLQTIAPDILPFLTHFINTSLTSGHFPNSIKEARVNPLLKKPTLDPSEVINYRPVSLLPFLSKSLERAVFKQLSCYLHQNNLLDPHQSGFKAGHSTETALIAVTEELHTAKAASLSSVLILLDLSAAFDTVNHQILLRTLQELGVSGSALSLLTSYLKDRTYRVTWRGSESDPCQLTTGVPQGSVLGPLLFSLYTNSLGSVISPHGFSYHCYADDTQLILSFPRSETQVVARISACLADISQWMSAHHLKLNLDKTEVLFLPGKDCPSLDLTINIGTSVVSPTQTARNLGVILDNNLSFTANIAATTRCCRYTLYNIRKIRPQLTQKATQVLVQALVTSRLDYCNSLLAGLPACAIRPLQLIQNAAARLVFNLPKFSHTTPLLRSLHWLPVTARIHFKTLVLAYHAANGSGPSYIQDMVKPYTPARALRSASAKRLAAPSLPSAKTRGFAILAPKWWNELPIEIRTAESLHTFRRRLKTHLFRLHFER</sequence>
<dbReference type="Pfam" id="PF00078">
    <property type="entry name" value="RVT_1"/>
    <property type="match status" value="1"/>
</dbReference>
<dbReference type="GO" id="GO:0003824">
    <property type="term" value="F:catalytic activity"/>
    <property type="evidence" value="ECO:0007669"/>
    <property type="project" value="InterPro"/>
</dbReference>
<feature type="domain" description="Reverse transcriptase" evidence="2">
    <location>
        <begin position="379"/>
        <end position="653"/>
    </location>
</feature>
<evidence type="ECO:0000256" key="1">
    <source>
        <dbReference type="SAM" id="MobiDB-lite"/>
    </source>
</evidence>
<organism evidence="3 4">
    <name type="scientific">Champsocephalus gunnari</name>
    <name type="common">Mackerel icefish</name>
    <dbReference type="NCBI Taxonomy" id="52237"/>
    <lineage>
        <taxon>Eukaryota</taxon>
        <taxon>Metazoa</taxon>
        <taxon>Chordata</taxon>
        <taxon>Craniata</taxon>
        <taxon>Vertebrata</taxon>
        <taxon>Euteleostomi</taxon>
        <taxon>Actinopterygii</taxon>
        <taxon>Neopterygii</taxon>
        <taxon>Teleostei</taxon>
        <taxon>Neoteleostei</taxon>
        <taxon>Acanthomorphata</taxon>
        <taxon>Eupercaria</taxon>
        <taxon>Perciformes</taxon>
        <taxon>Notothenioidei</taxon>
        <taxon>Channichthyidae</taxon>
        <taxon>Champsocephalus</taxon>
    </lineage>
</organism>
<gene>
    <name evidence="3" type="ORF">CgunFtcFv8_002029</name>
</gene>
<evidence type="ECO:0000259" key="2">
    <source>
        <dbReference type="PROSITE" id="PS50878"/>
    </source>
</evidence>
<dbReference type="PROSITE" id="PS50878">
    <property type="entry name" value="RT_POL"/>
    <property type="match status" value="1"/>
</dbReference>
<feature type="region of interest" description="Disordered" evidence="1">
    <location>
        <begin position="313"/>
        <end position="333"/>
    </location>
</feature>
<evidence type="ECO:0000313" key="4">
    <source>
        <dbReference type="Proteomes" id="UP001331515"/>
    </source>
</evidence>
<evidence type="ECO:0000313" key="3">
    <source>
        <dbReference type="EMBL" id="KAK5906138.1"/>
    </source>
</evidence>
<dbReference type="InterPro" id="IPR036691">
    <property type="entry name" value="Endo/exonu/phosph_ase_sf"/>
</dbReference>
<dbReference type="PANTHER" id="PTHR33332">
    <property type="entry name" value="REVERSE TRANSCRIPTASE DOMAIN-CONTAINING PROTEIN"/>
    <property type="match status" value="1"/>
</dbReference>
<dbReference type="InterPro" id="IPR043502">
    <property type="entry name" value="DNA/RNA_pol_sf"/>
</dbReference>
<reference evidence="3 4" key="1">
    <citation type="journal article" date="2023" name="Mol. Biol. Evol.">
        <title>Genomics of Secondarily Temperate Adaptation in the Only Non-Antarctic Icefish.</title>
        <authorList>
            <person name="Rivera-Colon A.G."/>
            <person name="Rayamajhi N."/>
            <person name="Minhas B.F."/>
            <person name="Madrigal G."/>
            <person name="Bilyk K.T."/>
            <person name="Yoon V."/>
            <person name="Hune M."/>
            <person name="Gregory S."/>
            <person name="Cheng C.H.C."/>
            <person name="Catchen J.M."/>
        </authorList>
    </citation>
    <scope>NUCLEOTIDE SEQUENCE [LARGE SCALE GENOMIC DNA]</scope>
    <source>
        <tissue evidence="3">White muscle</tissue>
    </source>
</reference>
<proteinExistence type="predicted"/>
<name>A0AAN8CPU7_CHAGU</name>
<protein>
    <recommendedName>
        <fullName evidence="2">Reverse transcriptase domain-containing protein</fullName>
    </recommendedName>
</protein>
<dbReference type="Gene3D" id="3.60.10.10">
    <property type="entry name" value="Endonuclease/exonuclease/phosphatase"/>
    <property type="match status" value="1"/>
</dbReference>
<keyword evidence="4" id="KW-1185">Reference proteome</keyword>
<dbReference type="EMBL" id="JAURVH010001530">
    <property type="protein sequence ID" value="KAK5906138.1"/>
    <property type="molecule type" value="Genomic_DNA"/>
</dbReference>
<dbReference type="AlphaFoldDB" id="A0AAN8CPU7"/>
<dbReference type="SUPFAM" id="SSF56672">
    <property type="entry name" value="DNA/RNA polymerases"/>
    <property type="match status" value="1"/>
</dbReference>
<dbReference type="Proteomes" id="UP001331515">
    <property type="component" value="Unassembled WGS sequence"/>
</dbReference>
<comment type="caution">
    <text evidence="3">The sequence shown here is derived from an EMBL/GenBank/DDBJ whole genome shotgun (WGS) entry which is preliminary data.</text>
</comment>
<dbReference type="InterPro" id="IPR000477">
    <property type="entry name" value="RT_dom"/>
</dbReference>
<dbReference type="CDD" id="cd01650">
    <property type="entry name" value="RT_nLTR_like"/>
    <property type="match status" value="1"/>
</dbReference>
<dbReference type="SUPFAM" id="SSF56219">
    <property type="entry name" value="DNase I-like"/>
    <property type="match status" value="1"/>
</dbReference>
<accession>A0AAN8CPU7</accession>